<sequence>MLSSTHQMTLVLTGITWLARTTLAAVGCDATEFIDRNQCARAISQIVYEQPGNTLDRVSTRFAKLSGNCTILVGNPEKGAVTKQQIEAGFTSILDQCKANSGYVSLPNSLYLSVQDHRLGYDSGDIEPRTLTCGLNTNAPLTVDKDCHTAYNSIPVDKKSRLLGEDGQPTAVVEKTFKTCTVLIKTTDNSTLIGTKSEIGSVVSKTIKDCKGKSGLIASPKGGAGINGLTAVRVRSSAYCGDHRDTEGKYQSCY</sequence>
<reference evidence="3" key="1">
    <citation type="submission" date="2014-03" db="EMBL/GenBank/DDBJ databases">
        <title>The Genome Sequence of Puccinia striiformis f. sp. tritici PST-78.</title>
        <authorList>
            <consortium name="The Broad Institute Genome Sequencing Platform"/>
            <person name="Cuomo C."/>
            <person name="Hulbert S."/>
            <person name="Chen X."/>
            <person name="Walker B."/>
            <person name="Young S.K."/>
            <person name="Zeng Q."/>
            <person name="Gargeya S."/>
            <person name="Fitzgerald M."/>
            <person name="Haas B."/>
            <person name="Abouelleil A."/>
            <person name="Alvarado L."/>
            <person name="Arachchi H.M."/>
            <person name="Berlin A.M."/>
            <person name="Chapman S.B."/>
            <person name="Goldberg J."/>
            <person name="Griggs A."/>
            <person name="Gujja S."/>
            <person name="Hansen M."/>
            <person name="Howarth C."/>
            <person name="Imamovic A."/>
            <person name="Larimer J."/>
            <person name="McCowan C."/>
            <person name="Montmayeur A."/>
            <person name="Murphy C."/>
            <person name="Neiman D."/>
            <person name="Pearson M."/>
            <person name="Priest M."/>
            <person name="Roberts A."/>
            <person name="Saif S."/>
            <person name="Shea T."/>
            <person name="Sisk P."/>
            <person name="Sykes S."/>
            <person name="Wortman J."/>
            <person name="Nusbaum C."/>
            <person name="Birren B."/>
        </authorList>
    </citation>
    <scope>NUCLEOTIDE SEQUENCE [LARGE SCALE GENOMIC DNA]</scope>
    <source>
        <strain evidence="3">race PST-78</strain>
    </source>
</reference>
<dbReference type="AlphaFoldDB" id="A0A0L0VRW9"/>
<feature type="chain" id="PRO_5005550390" description="Secreted protein" evidence="1">
    <location>
        <begin position="25"/>
        <end position="254"/>
    </location>
</feature>
<keyword evidence="3" id="KW-1185">Reference proteome</keyword>
<evidence type="ECO:0008006" key="4">
    <source>
        <dbReference type="Google" id="ProtNLM"/>
    </source>
</evidence>
<feature type="signal peptide" evidence="1">
    <location>
        <begin position="1"/>
        <end position="24"/>
    </location>
</feature>
<name>A0A0L0VRW9_9BASI</name>
<gene>
    <name evidence="2" type="ORF">PSTG_04887</name>
</gene>
<organism evidence="2 3">
    <name type="scientific">Puccinia striiformis f. sp. tritici PST-78</name>
    <dbReference type="NCBI Taxonomy" id="1165861"/>
    <lineage>
        <taxon>Eukaryota</taxon>
        <taxon>Fungi</taxon>
        <taxon>Dikarya</taxon>
        <taxon>Basidiomycota</taxon>
        <taxon>Pucciniomycotina</taxon>
        <taxon>Pucciniomycetes</taxon>
        <taxon>Pucciniales</taxon>
        <taxon>Pucciniaceae</taxon>
        <taxon>Puccinia</taxon>
    </lineage>
</organism>
<evidence type="ECO:0000256" key="1">
    <source>
        <dbReference type="SAM" id="SignalP"/>
    </source>
</evidence>
<evidence type="ECO:0000313" key="3">
    <source>
        <dbReference type="Proteomes" id="UP000054564"/>
    </source>
</evidence>
<accession>A0A0L0VRW9</accession>
<proteinExistence type="predicted"/>
<evidence type="ECO:0000313" key="2">
    <source>
        <dbReference type="EMBL" id="KNF01765.1"/>
    </source>
</evidence>
<comment type="caution">
    <text evidence="2">The sequence shown here is derived from an EMBL/GenBank/DDBJ whole genome shotgun (WGS) entry which is preliminary data.</text>
</comment>
<dbReference type="Proteomes" id="UP000054564">
    <property type="component" value="Unassembled WGS sequence"/>
</dbReference>
<dbReference type="EMBL" id="AJIL01000027">
    <property type="protein sequence ID" value="KNF01765.1"/>
    <property type="molecule type" value="Genomic_DNA"/>
</dbReference>
<keyword evidence="1" id="KW-0732">Signal</keyword>
<protein>
    <recommendedName>
        <fullName evidence="4">Secreted protein</fullName>
    </recommendedName>
</protein>
<dbReference type="OrthoDB" id="2497439at2759"/>